<reference evidence="3 4" key="1">
    <citation type="journal article" date="2009" name="PLoS Genet.">
        <title>The genome of Nectria haematococca: contribution of supernumerary chromosomes to gene expansion.</title>
        <authorList>
            <person name="Coleman J.J."/>
            <person name="Rounsley S.D."/>
            <person name="Rodriguez-Carres M."/>
            <person name="Kuo A."/>
            <person name="Wasmann C.C."/>
            <person name="Grimwood J."/>
            <person name="Schmutz J."/>
            <person name="Taga M."/>
            <person name="White G.J."/>
            <person name="Zhou S."/>
            <person name="Schwartz D.C."/>
            <person name="Freitag M."/>
            <person name="Ma L.J."/>
            <person name="Danchin E.G."/>
            <person name="Henrissat B."/>
            <person name="Coutinho P.M."/>
            <person name="Nelson D.R."/>
            <person name="Straney D."/>
            <person name="Napoli C.A."/>
            <person name="Barker B.M."/>
            <person name="Gribskov M."/>
            <person name="Rep M."/>
            <person name="Kroken S."/>
            <person name="Molnar I."/>
            <person name="Rensing C."/>
            <person name="Kennell J.C."/>
            <person name="Zamora J."/>
            <person name="Farman M.L."/>
            <person name="Selker E.U."/>
            <person name="Salamov A."/>
            <person name="Shapiro H."/>
            <person name="Pangilinan J."/>
            <person name="Lindquist E."/>
            <person name="Lamers C."/>
            <person name="Grigoriev I.V."/>
            <person name="Geiser D.M."/>
            <person name="Covert S.F."/>
            <person name="Temporini E."/>
            <person name="Vanetten H.D."/>
        </authorList>
    </citation>
    <scope>NUCLEOTIDE SEQUENCE [LARGE SCALE GENOMIC DNA]</scope>
    <source>
        <strain evidence="4">ATCC MYA-4622 / CBS 123669 / FGSC 9596 / NRRL 45880 / 77-13-4</strain>
    </source>
</reference>
<dbReference type="EMBL" id="GG698940">
    <property type="protein sequence ID" value="EEU35444.1"/>
    <property type="molecule type" value="Genomic_DNA"/>
</dbReference>
<feature type="transmembrane region" description="Helical" evidence="1">
    <location>
        <begin position="151"/>
        <end position="171"/>
    </location>
</feature>
<dbReference type="Pfam" id="PF08592">
    <property type="entry name" value="Anthrone_oxy"/>
    <property type="match status" value="1"/>
</dbReference>
<gene>
    <name evidence="3" type="ORF">NECHADRAFT_86159</name>
</gene>
<keyword evidence="4" id="KW-1185">Reference proteome</keyword>
<dbReference type="OrthoDB" id="10018191at2759"/>
<accession>C7ZKH7</accession>
<dbReference type="InterPro" id="IPR013901">
    <property type="entry name" value="Anthrone_oxy"/>
</dbReference>
<proteinExistence type="predicted"/>
<dbReference type="HOGENOM" id="CLU_1532436_0_0_1"/>
<dbReference type="GeneID" id="9675727"/>
<dbReference type="OMA" id="HERIVNP"/>
<evidence type="ECO:0008006" key="5">
    <source>
        <dbReference type="Google" id="ProtNLM"/>
    </source>
</evidence>
<keyword evidence="1" id="KW-0812">Transmembrane</keyword>
<dbReference type="VEuPathDB" id="FungiDB:NECHADRAFT_86159"/>
<name>C7ZKH7_FUSV7</name>
<evidence type="ECO:0000256" key="1">
    <source>
        <dbReference type="SAM" id="Phobius"/>
    </source>
</evidence>
<dbReference type="AlphaFoldDB" id="C7ZKH7"/>
<protein>
    <recommendedName>
        <fullName evidence="5">DUF1772 domain-containing protein</fullName>
    </recommendedName>
</protein>
<feature type="transmembrane region" description="Helical" evidence="1">
    <location>
        <begin position="88"/>
        <end position="108"/>
    </location>
</feature>
<dbReference type="KEGG" id="nhe:NECHADRAFT_86159"/>
<dbReference type="InParanoid" id="C7ZKH7"/>
<feature type="signal peptide" evidence="2">
    <location>
        <begin position="1"/>
        <end position="20"/>
    </location>
</feature>
<organism evidence="3 4">
    <name type="scientific">Fusarium vanettenii (strain ATCC MYA-4622 / CBS 123669 / FGSC 9596 / NRRL 45880 / 77-13-4)</name>
    <name type="common">Fusarium solani subsp. pisi</name>
    <dbReference type="NCBI Taxonomy" id="660122"/>
    <lineage>
        <taxon>Eukaryota</taxon>
        <taxon>Fungi</taxon>
        <taxon>Dikarya</taxon>
        <taxon>Ascomycota</taxon>
        <taxon>Pezizomycotina</taxon>
        <taxon>Sordariomycetes</taxon>
        <taxon>Hypocreomycetidae</taxon>
        <taxon>Hypocreales</taxon>
        <taxon>Nectriaceae</taxon>
        <taxon>Fusarium</taxon>
        <taxon>Fusarium solani species complex</taxon>
        <taxon>Fusarium vanettenii</taxon>
    </lineage>
</organism>
<evidence type="ECO:0000256" key="2">
    <source>
        <dbReference type="SAM" id="SignalP"/>
    </source>
</evidence>
<keyword evidence="2" id="KW-0732">Signal</keyword>
<sequence length="172" mass="18558">MAINWAQVVQLASLVAATHSSGYGLCSDRVAVHNALLLLDHDTITRQWFRAWDFGRKYGPFVVTGSGMGFLGAALLDGMNSPTFGPNIVASLSMGFVVVYTVLVVFPINDKLLDAHAKLISSKRSDDDHQTTDEIRRLAAAWKVADLKRTFLSTLAALAGLIAACSPSFYVA</sequence>
<evidence type="ECO:0000313" key="3">
    <source>
        <dbReference type="EMBL" id="EEU35444.1"/>
    </source>
</evidence>
<feature type="chain" id="PRO_5002987193" description="DUF1772 domain-containing protein" evidence="2">
    <location>
        <begin position="21"/>
        <end position="172"/>
    </location>
</feature>
<keyword evidence="1" id="KW-0472">Membrane</keyword>
<dbReference type="Proteomes" id="UP000005206">
    <property type="component" value="Chromosome 10"/>
</dbReference>
<feature type="transmembrane region" description="Helical" evidence="1">
    <location>
        <begin position="58"/>
        <end position="76"/>
    </location>
</feature>
<dbReference type="RefSeq" id="XP_003041157.1">
    <property type="nucleotide sequence ID" value="XM_003041111.1"/>
</dbReference>
<evidence type="ECO:0000313" key="4">
    <source>
        <dbReference type="Proteomes" id="UP000005206"/>
    </source>
</evidence>
<keyword evidence="1" id="KW-1133">Transmembrane helix</keyword>